<proteinExistence type="predicted"/>
<gene>
    <name evidence="1" type="ORF">IPF_3399</name>
</gene>
<organism evidence="1">
    <name type="scientific">Microcystis aeruginosa (strain PCC 7806)</name>
    <dbReference type="NCBI Taxonomy" id="267872"/>
    <lineage>
        <taxon>Bacteria</taxon>
        <taxon>Bacillati</taxon>
        <taxon>Cyanobacteriota</taxon>
        <taxon>Cyanophyceae</taxon>
        <taxon>Oscillatoriophycideae</taxon>
        <taxon>Chroococcales</taxon>
        <taxon>Microcystaceae</taxon>
        <taxon>Microcystis</taxon>
    </lineage>
</organism>
<sequence length="35" mass="4346">MITLPFYHKDSFDRVSRDQQDFKILHPQRDRSRVL</sequence>
<name>A8YE28_MICA7</name>
<evidence type="ECO:0000313" key="1">
    <source>
        <dbReference type="EMBL" id="CAO89493.1"/>
    </source>
</evidence>
<accession>A8YE28</accession>
<dbReference type="AlphaFoldDB" id="A8YE28"/>
<protein>
    <submittedName>
        <fullName evidence="1">Genome sequencing data, contig C296</fullName>
    </submittedName>
</protein>
<dbReference type="EMBL" id="AM778926">
    <property type="protein sequence ID" value="CAO89493.1"/>
    <property type="molecule type" value="Genomic_DNA"/>
</dbReference>
<reference evidence="1" key="1">
    <citation type="submission" date="2007-08" db="EMBL/GenBank/DDBJ databases">
        <authorList>
            <person name="Frangeul L."/>
        </authorList>
    </citation>
    <scope>NUCLEOTIDE SEQUENCE</scope>
    <source>
        <strain evidence="1">PCC 7806</strain>
    </source>
</reference>